<evidence type="ECO:0000313" key="2">
    <source>
        <dbReference type="EMBL" id="GMN62848.1"/>
    </source>
</evidence>
<proteinExistence type="predicted"/>
<comment type="caution">
    <text evidence="2">The sequence shown here is derived from an EMBL/GenBank/DDBJ whole genome shotgun (WGS) entry which is preliminary data.</text>
</comment>
<gene>
    <name evidence="2" type="ORF">TIFTF001_031946</name>
</gene>
<feature type="region of interest" description="Disordered" evidence="1">
    <location>
        <begin position="1"/>
        <end position="25"/>
    </location>
</feature>
<keyword evidence="3" id="KW-1185">Reference proteome</keyword>
<evidence type="ECO:0000313" key="3">
    <source>
        <dbReference type="Proteomes" id="UP001187192"/>
    </source>
</evidence>
<protein>
    <submittedName>
        <fullName evidence="2">Uncharacterized protein</fullName>
    </submittedName>
</protein>
<accession>A0AA88DWF1</accession>
<organism evidence="2 3">
    <name type="scientific">Ficus carica</name>
    <name type="common">Common fig</name>
    <dbReference type="NCBI Taxonomy" id="3494"/>
    <lineage>
        <taxon>Eukaryota</taxon>
        <taxon>Viridiplantae</taxon>
        <taxon>Streptophyta</taxon>
        <taxon>Embryophyta</taxon>
        <taxon>Tracheophyta</taxon>
        <taxon>Spermatophyta</taxon>
        <taxon>Magnoliopsida</taxon>
        <taxon>eudicotyledons</taxon>
        <taxon>Gunneridae</taxon>
        <taxon>Pentapetalae</taxon>
        <taxon>rosids</taxon>
        <taxon>fabids</taxon>
        <taxon>Rosales</taxon>
        <taxon>Moraceae</taxon>
        <taxon>Ficeae</taxon>
        <taxon>Ficus</taxon>
    </lineage>
</organism>
<dbReference type="Proteomes" id="UP001187192">
    <property type="component" value="Unassembled WGS sequence"/>
</dbReference>
<reference evidence="2" key="1">
    <citation type="submission" date="2023-07" db="EMBL/GenBank/DDBJ databases">
        <title>draft genome sequence of fig (Ficus carica).</title>
        <authorList>
            <person name="Takahashi T."/>
            <person name="Nishimura K."/>
        </authorList>
    </citation>
    <scope>NUCLEOTIDE SEQUENCE</scope>
</reference>
<evidence type="ECO:0000256" key="1">
    <source>
        <dbReference type="SAM" id="MobiDB-lite"/>
    </source>
</evidence>
<dbReference type="EMBL" id="BTGU01000136">
    <property type="protein sequence ID" value="GMN62848.1"/>
    <property type="molecule type" value="Genomic_DNA"/>
</dbReference>
<name>A0AA88DWF1_FICCA</name>
<sequence length="156" mass="17177">MTLGPESGFEMGTEVGFHNPSQGQDSELGSGFGTEVGIGVNFEFWDEGRGRYRDGVRVGAGVGVVFWVFGWISRWGWGRVWDWGRGRSQVLGLGSELGFEIEVEVGVMPHIGGKKNGSRHITTMSRNVVDNIWSMPWHASLTCSFPPTNLFTHSVT</sequence>
<dbReference type="AlphaFoldDB" id="A0AA88DWF1"/>